<accession>A0A1E4TP80</accession>
<sequence length="229" mass="25876">DYAAALENSEFALDILEGSADESNEEVMKIILSARVVIGLCHFFTDGFEQSLEQFRLILTYQELNGSEEDKSVLEKLIILISQVLYTYDKEDTKTAAVDQLFTYIENHGSSLLVALTMGAISLVENLDDVLPAVLDDLKNLNLEYLISDTHRSSNKPWQRSALMFPNDYKTWENLDDRLTLEVTSKTSKTSTEVLSKSLIKCGTLRQIQRGLFLNQTNLVGYKALKAFF</sequence>
<dbReference type="OrthoDB" id="421075at2759"/>
<evidence type="ECO:0000256" key="2">
    <source>
        <dbReference type="ARBA" id="ARBA00022803"/>
    </source>
</evidence>
<feature type="non-terminal residue" evidence="3">
    <location>
        <position position="1"/>
    </location>
</feature>
<organism evidence="3 4">
    <name type="scientific">Pachysolen tannophilus NRRL Y-2460</name>
    <dbReference type="NCBI Taxonomy" id="669874"/>
    <lineage>
        <taxon>Eukaryota</taxon>
        <taxon>Fungi</taxon>
        <taxon>Dikarya</taxon>
        <taxon>Ascomycota</taxon>
        <taxon>Saccharomycotina</taxon>
        <taxon>Pichiomycetes</taxon>
        <taxon>Pachysolenaceae</taxon>
        <taxon>Pachysolen</taxon>
    </lineage>
</organism>
<proteinExistence type="predicted"/>
<dbReference type="EMBL" id="KV454018">
    <property type="protein sequence ID" value="ODV93547.1"/>
    <property type="molecule type" value="Genomic_DNA"/>
</dbReference>
<dbReference type="Proteomes" id="UP000094236">
    <property type="component" value="Unassembled WGS sequence"/>
</dbReference>
<evidence type="ECO:0008006" key="5">
    <source>
        <dbReference type="Google" id="ProtNLM"/>
    </source>
</evidence>
<dbReference type="AlphaFoldDB" id="A0A1E4TP80"/>
<name>A0A1E4TP80_PACTA</name>
<reference evidence="4" key="1">
    <citation type="submission" date="2016-05" db="EMBL/GenBank/DDBJ databases">
        <title>Comparative genomics of biotechnologically important yeasts.</title>
        <authorList>
            <consortium name="DOE Joint Genome Institute"/>
            <person name="Riley R."/>
            <person name="Haridas S."/>
            <person name="Wolfe K.H."/>
            <person name="Lopes M.R."/>
            <person name="Hittinger C.T."/>
            <person name="Goker M."/>
            <person name="Salamov A."/>
            <person name="Wisecaver J."/>
            <person name="Long T.M."/>
            <person name="Aerts A.L."/>
            <person name="Barry K."/>
            <person name="Choi C."/>
            <person name="Clum A."/>
            <person name="Coughlan A.Y."/>
            <person name="Deshpande S."/>
            <person name="Douglass A.P."/>
            <person name="Hanson S.J."/>
            <person name="Klenk H.-P."/>
            <person name="Labutti K."/>
            <person name="Lapidus A."/>
            <person name="Lindquist E."/>
            <person name="Lipzen A."/>
            <person name="Meier-Kolthoff J.P."/>
            <person name="Ohm R.A."/>
            <person name="Otillar R.P."/>
            <person name="Pangilinan J."/>
            <person name="Peng Y."/>
            <person name="Rokas A."/>
            <person name="Rosa C.A."/>
            <person name="Scheuner C."/>
            <person name="Sibirny A.A."/>
            <person name="Slot J.C."/>
            <person name="Stielow J.B."/>
            <person name="Sun H."/>
            <person name="Kurtzman C.P."/>
            <person name="Blackwell M."/>
            <person name="Grigoriev I.V."/>
            <person name="Jeffries T.W."/>
        </authorList>
    </citation>
    <scope>NUCLEOTIDE SEQUENCE [LARGE SCALE GENOMIC DNA]</scope>
    <source>
        <strain evidence="4">NRRL Y-2460</strain>
    </source>
</reference>
<dbReference type="GO" id="GO:0006401">
    <property type="term" value="P:RNA catabolic process"/>
    <property type="evidence" value="ECO:0007669"/>
    <property type="project" value="InterPro"/>
</dbReference>
<keyword evidence="1" id="KW-0677">Repeat</keyword>
<keyword evidence="4" id="KW-1185">Reference proteome</keyword>
<dbReference type="STRING" id="669874.A0A1E4TP80"/>
<evidence type="ECO:0000313" key="3">
    <source>
        <dbReference type="EMBL" id="ODV93547.1"/>
    </source>
</evidence>
<protein>
    <recommendedName>
        <fullName evidence="5">RPN1 N-terminal domain-containing protein</fullName>
    </recommendedName>
</protein>
<dbReference type="InterPro" id="IPR039226">
    <property type="entry name" value="Ski3/TTC37"/>
</dbReference>
<evidence type="ECO:0000256" key="1">
    <source>
        <dbReference type="ARBA" id="ARBA00022737"/>
    </source>
</evidence>
<evidence type="ECO:0000313" key="4">
    <source>
        <dbReference type="Proteomes" id="UP000094236"/>
    </source>
</evidence>
<gene>
    <name evidence="3" type="ORF">PACTADRAFT_5325</name>
</gene>
<dbReference type="PANTHER" id="PTHR15704:SF7">
    <property type="entry name" value="SUPERKILLER COMPLEX PROTEIN 3"/>
    <property type="match status" value="1"/>
</dbReference>
<dbReference type="PANTHER" id="PTHR15704">
    <property type="entry name" value="SUPERKILLER 3 PROTEIN-RELATED"/>
    <property type="match status" value="1"/>
</dbReference>
<keyword evidence="2" id="KW-0802">TPR repeat</keyword>
<dbReference type="GO" id="GO:0055087">
    <property type="term" value="C:Ski complex"/>
    <property type="evidence" value="ECO:0007669"/>
    <property type="project" value="InterPro"/>
</dbReference>